<dbReference type="Proteomes" id="UP001066276">
    <property type="component" value="Chromosome 4_2"/>
</dbReference>
<feature type="compositionally biased region" description="Basic and acidic residues" evidence="2">
    <location>
        <begin position="9"/>
        <end position="26"/>
    </location>
</feature>
<reference evidence="3" key="1">
    <citation type="journal article" date="2022" name="bioRxiv">
        <title>Sequencing and chromosome-scale assembly of the giantPleurodeles waltlgenome.</title>
        <authorList>
            <person name="Brown T."/>
            <person name="Elewa A."/>
            <person name="Iarovenko S."/>
            <person name="Subramanian E."/>
            <person name="Araus A.J."/>
            <person name="Petzold A."/>
            <person name="Susuki M."/>
            <person name="Suzuki K.-i.T."/>
            <person name="Hayashi T."/>
            <person name="Toyoda A."/>
            <person name="Oliveira C."/>
            <person name="Osipova E."/>
            <person name="Leigh N.D."/>
            <person name="Simon A."/>
            <person name="Yun M.H."/>
        </authorList>
    </citation>
    <scope>NUCLEOTIDE SEQUENCE</scope>
    <source>
        <strain evidence="3">20211129_DDA</strain>
        <tissue evidence="3">Liver</tissue>
    </source>
</reference>
<name>A0AAV7STB9_PLEWA</name>
<keyword evidence="1" id="KW-0175">Coiled coil</keyword>
<feature type="region of interest" description="Disordered" evidence="2">
    <location>
        <begin position="1"/>
        <end position="50"/>
    </location>
</feature>
<evidence type="ECO:0000256" key="1">
    <source>
        <dbReference type="SAM" id="Coils"/>
    </source>
</evidence>
<dbReference type="AlphaFoldDB" id="A0AAV7STB9"/>
<keyword evidence="4" id="KW-1185">Reference proteome</keyword>
<comment type="caution">
    <text evidence="3">The sequence shown here is derived from an EMBL/GenBank/DDBJ whole genome shotgun (WGS) entry which is preliminary data.</text>
</comment>
<organism evidence="3 4">
    <name type="scientific">Pleurodeles waltl</name>
    <name type="common">Iberian ribbed newt</name>
    <dbReference type="NCBI Taxonomy" id="8319"/>
    <lineage>
        <taxon>Eukaryota</taxon>
        <taxon>Metazoa</taxon>
        <taxon>Chordata</taxon>
        <taxon>Craniata</taxon>
        <taxon>Vertebrata</taxon>
        <taxon>Euteleostomi</taxon>
        <taxon>Amphibia</taxon>
        <taxon>Batrachia</taxon>
        <taxon>Caudata</taxon>
        <taxon>Salamandroidea</taxon>
        <taxon>Salamandridae</taxon>
        <taxon>Pleurodelinae</taxon>
        <taxon>Pleurodeles</taxon>
    </lineage>
</organism>
<accession>A0AAV7STB9</accession>
<gene>
    <name evidence="3" type="ORF">NDU88_007731</name>
</gene>
<dbReference type="EMBL" id="JANPWB010000008">
    <property type="protein sequence ID" value="KAJ1167339.1"/>
    <property type="molecule type" value="Genomic_DNA"/>
</dbReference>
<feature type="coiled-coil region" evidence="1">
    <location>
        <begin position="71"/>
        <end position="119"/>
    </location>
</feature>
<evidence type="ECO:0000256" key="2">
    <source>
        <dbReference type="SAM" id="MobiDB-lite"/>
    </source>
</evidence>
<protein>
    <submittedName>
        <fullName evidence="3">Uncharacterized protein</fullName>
    </submittedName>
</protein>
<proteinExistence type="predicted"/>
<evidence type="ECO:0000313" key="4">
    <source>
        <dbReference type="Proteomes" id="UP001066276"/>
    </source>
</evidence>
<evidence type="ECO:0000313" key="3">
    <source>
        <dbReference type="EMBL" id="KAJ1167339.1"/>
    </source>
</evidence>
<sequence length="120" mass="13903">MALQRHNKKEGTLKERFAKRPSKKLESPQGKVAKGSGTGSGEHMEEDTAPITRSFLEQLFEVLREDFATLRQEIATEVKDLKRDVTELGQRIDRVKRTHDAKEEELDHYRQKILTLRDSN</sequence>